<proteinExistence type="predicted"/>
<dbReference type="Proteomes" id="UP001239994">
    <property type="component" value="Unassembled WGS sequence"/>
</dbReference>
<evidence type="ECO:0000313" key="2">
    <source>
        <dbReference type="Proteomes" id="UP001239994"/>
    </source>
</evidence>
<evidence type="ECO:0000313" key="1">
    <source>
        <dbReference type="EMBL" id="KAK1794940.1"/>
    </source>
</evidence>
<dbReference type="AlphaFoldDB" id="A0AAD9DTP5"/>
<accession>A0AAD9DTP5</accession>
<comment type="caution">
    <text evidence="1">The sequence shown here is derived from an EMBL/GenBank/DDBJ whole genome shotgun (WGS) entry which is preliminary data.</text>
</comment>
<protein>
    <submittedName>
        <fullName evidence="1">Uncharacterized protein</fullName>
    </submittedName>
</protein>
<keyword evidence="2" id="KW-1185">Reference proteome</keyword>
<gene>
    <name evidence="1" type="ORF">P4O66_010142</name>
</gene>
<sequence length="210" mass="23567">MQQHDWSSIFRSSHITPLLRSLHWLSVAARIRFKTLMLAYKAKNGPAPSYMRSMVKARSIHRVLQTSRTRQQVFLVSLAFRVLTSKSYRAYLDKNVQPPRSEASSPEWAHLLAVQMAVLDQQRQEIGEVRSMVQTLGQHILHMSGGTYDALVSSSYLARLTLSPKFALAVCAQSTDAVDEKPDPAVDTVLLSEVLPKQGSTPPGYFNRKS</sequence>
<organism evidence="1 2">
    <name type="scientific">Electrophorus voltai</name>
    <dbReference type="NCBI Taxonomy" id="2609070"/>
    <lineage>
        <taxon>Eukaryota</taxon>
        <taxon>Metazoa</taxon>
        <taxon>Chordata</taxon>
        <taxon>Craniata</taxon>
        <taxon>Vertebrata</taxon>
        <taxon>Euteleostomi</taxon>
        <taxon>Actinopterygii</taxon>
        <taxon>Neopterygii</taxon>
        <taxon>Teleostei</taxon>
        <taxon>Ostariophysi</taxon>
        <taxon>Gymnotiformes</taxon>
        <taxon>Gymnotoidei</taxon>
        <taxon>Gymnotidae</taxon>
        <taxon>Electrophorus</taxon>
    </lineage>
</organism>
<reference evidence="1" key="1">
    <citation type="submission" date="2023-03" db="EMBL/GenBank/DDBJ databases">
        <title>Electrophorus voltai genome.</title>
        <authorList>
            <person name="Bian C."/>
        </authorList>
    </citation>
    <scope>NUCLEOTIDE SEQUENCE</scope>
    <source>
        <strain evidence="1">CB-2022</strain>
        <tissue evidence="1">Muscle</tissue>
    </source>
</reference>
<name>A0AAD9DTP5_9TELE</name>
<dbReference type="EMBL" id="JAROKS010000016">
    <property type="protein sequence ID" value="KAK1794940.1"/>
    <property type="molecule type" value="Genomic_DNA"/>
</dbReference>